<evidence type="ECO:0000313" key="2">
    <source>
        <dbReference type="EnsemblProtists" id="EOD06682"/>
    </source>
</evidence>
<organism evidence="2 3">
    <name type="scientific">Emiliania huxleyi (strain CCMP1516)</name>
    <dbReference type="NCBI Taxonomy" id="280463"/>
    <lineage>
        <taxon>Eukaryota</taxon>
        <taxon>Haptista</taxon>
        <taxon>Haptophyta</taxon>
        <taxon>Prymnesiophyceae</taxon>
        <taxon>Isochrysidales</taxon>
        <taxon>Noelaerhabdaceae</taxon>
        <taxon>Emiliania</taxon>
    </lineage>
</organism>
<dbReference type="KEGG" id="ehx:EMIHUDRAFT_249740"/>
<reference evidence="2" key="2">
    <citation type="submission" date="2024-10" db="UniProtKB">
        <authorList>
            <consortium name="EnsemblProtists"/>
        </authorList>
    </citation>
    <scope>IDENTIFICATION</scope>
</reference>
<feature type="compositionally biased region" description="Basic and acidic residues" evidence="1">
    <location>
        <begin position="62"/>
        <end position="73"/>
    </location>
</feature>
<dbReference type="Proteomes" id="UP000013827">
    <property type="component" value="Unassembled WGS sequence"/>
</dbReference>
<feature type="region of interest" description="Disordered" evidence="1">
    <location>
        <begin position="132"/>
        <end position="172"/>
    </location>
</feature>
<proteinExistence type="predicted"/>
<protein>
    <submittedName>
        <fullName evidence="2">Uncharacterized protein</fullName>
    </submittedName>
</protein>
<dbReference type="HOGENOM" id="CLU_1450207_0_0_1"/>
<name>A0A0D3I5Z7_EMIH1</name>
<feature type="compositionally biased region" description="Basic and acidic residues" evidence="1">
    <location>
        <begin position="132"/>
        <end position="144"/>
    </location>
</feature>
<accession>A0A0D3I5Z7</accession>
<evidence type="ECO:0000313" key="3">
    <source>
        <dbReference type="Proteomes" id="UP000013827"/>
    </source>
</evidence>
<reference evidence="3" key="1">
    <citation type="journal article" date="2013" name="Nature">
        <title>Pan genome of the phytoplankton Emiliania underpins its global distribution.</title>
        <authorList>
            <person name="Read B.A."/>
            <person name="Kegel J."/>
            <person name="Klute M.J."/>
            <person name="Kuo A."/>
            <person name="Lefebvre S.C."/>
            <person name="Maumus F."/>
            <person name="Mayer C."/>
            <person name="Miller J."/>
            <person name="Monier A."/>
            <person name="Salamov A."/>
            <person name="Young J."/>
            <person name="Aguilar M."/>
            <person name="Claverie J.M."/>
            <person name="Frickenhaus S."/>
            <person name="Gonzalez K."/>
            <person name="Herman E.K."/>
            <person name="Lin Y.C."/>
            <person name="Napier J."/>
            <person name="Ogata H."/>
            <person name="Sarno A.F."/>
            <person name="Shmutz J."/>
            <person name="Schroeder D."/>
            <person name="de Vargas C."/>
            <person name="Verret F."/>
            <person name="von Dassow P."/>
            <person name="Valentin K."/>
            <person name="Van de Peer Y."/>
            <person name="Wheeler G."/>
            <person name="Dacks J.B."/>
            <person name="Delwiche C.F."/>
            <person name="Dyhrman S.T."/>
            <person name="Glockner G."/>
            <person name="John U."/>
            <person name="Richards T."/>
            <person name="Worden A.Z."/>
            <person name="Zhang X."/>
            <person name="Grigoriev I.V."/>
            <person name="Allen A.E."/>
            <person name="Bidle K."/>
            <person name="Borodovsky M."/>
            <person name="Bowler C."/>
            <person name="Brownlee C."/>
            <person name="Cock J.M."/>
            <person name="Elias M."/>
            <person name="Gladyshev V.N."/>
            <person name="Groth M."/>
            <person name="Guda C."/>
            <person name="Hadaegh A."/>
            <person name="Iglesias-Rodriguez M.D."/>
            <person name="Jenkins J."/>
            <person name="Jones B.M."/>
            <person name="Lawson T."/>
            <person name="Leese F."/>
            <person name="Lindquist E."/>
            <person name="Lobanov A."/>
            <person name="Lomsadze A."/>
            <person name="Malik S.B."/>
            <person name="Marsh M.E."/>
            <person name="Mackinder L."/>
            <person name="Mock T."/>
            <person name="Mueller-Roeber B."/>
            <person name="Pagarete A."/>
            <person name="Parker M."/>
            <person name="Probert I."/>
            <person name="Quesneville H."/>
            <person name="Raines C."/>
            <person name="Rensing S.A."/>
            <person name="Riano-Pachon D.M."/>
            <person name="Richier S."/>
            <person name="Rokitta S."/>
            <person name="Shiraiwa Y."/>
            <person name="Soanes D.M."/>
            <person name="van der Giezen M."/>
            <person name="Wahlund T.M."/>
            <person name="Williams B."/>
            <person name="Wilson W."/>
            <person name="Wolfe G."/>
            <person name="Wurch L.L."/>
        </authorList>
    </citation>
    <scope>NUCLEOTIDE SEQUENCE</scope>
</reference>
<keyword evidence="3" id="KW-1185">Reference proteome</keyword>
<dbReference type="EnsemblProtists" id="EOD06682">
    <property type="protein sequence ID" value="EOD06682"/>
    <property type="gene ID" value="EMIHUDRAFT_249740"/>
</dbReference>
<dbReference type="RefSeq" id="XP_005759111.1">
    <property type="nucleotide sequence ID" value="XM_005759054.1"/>
</dbReference>
<sequence>MSRVWQWVGTRVYGVTRSLGRGTTARRRERRAVASFSGEPQHDPSRPLAPLQQLRPRHSGSRARDEHEEEHAHGPKSVTLLASMRSQICFSQKAADLIHVDSAIKSIKQSERFVSEAELIQQQEQKMLAEEQKMMEQDAGRDDAGSDQATSHLDAMRPVAGGGGQHEAAMRVKANEQAAAFLQQSGQ</sequence>
<dbReference type="AlphaFoldDB" id="A0A0D3I5Z7"/>
<dbReference type="GeneID" id="17252830"/>
<evidence type="ECO:0000256" key="1">
    <source>
        <dbReference type="SAM" id="MobiDB-lite"/>
    </source>
</evidence>
<dbReference type="PaxDb" id="2903-EOD06682"/>
<feature type="region of interest" description="Disordered" evidence="1">
    <location>
        <begin position="19"/>
        <end position="77"/>
    </location>
</feature>